<dbReference type="PROSITE" id="PS50156">
    <property type="entry name" value="SSD"/>
    <property type="match status" value="1"/>
</dbReference>
<keyword evidence="9" id="KW-1185">Reference proteome</keyword>
<evidence type="ECO:0000256" key="3">
    <source>
        <dbReference type="ARBA" id="ARBA00022989"/>
    </source>
</evidence>
<feature type="transmembrane region" description="Helical" evidence="6">
    <location>
        <begin position="613"/>
        <end position="636"/>
    </location>
</feature>
<evidence type="ECO:0000256" key="4">
    <source>
        <dbReference type="ARBA" id="ARBA00023136"/>
    </source>
</evidence>
<evidence type="ECO:0000259" key="7">
    <source>
        <dbReference type="PROSITE" id="PS50156"/>
    </source>
</evidence>
<feature type="transmembrane region" description="Helical" evidence="6">
    <location>
        <begin position="509"/>
        <end position="534"/>
    </location>
</feature>
<proteinExistence type="predicted"/>
<dbReference type="OMA" id="AVHITHA"/>
<dbReference type="OrthoDB" id="6510177at2759"/>
<feature type="transmembrane region" description="Helical" evidence="6">
    <location>
        <begin position="718"/>
        <end position="739"/>
    </location>
</feature>
<dbReference type="PANTHER" id="PTHR46022">
    <property type="entry name" value="PROTEIN PATCHED"/>
    <property type="match status" value="1"/>
</dbReference>
<name>A0A1Y1IK89_KLENI</name>
<accession>A0A1Y1IK89</accession>
<feature type="transmembrane region" description="Helical" evidence="6">
    <location>
        <begin position="582"/>
        <end position="607"/>
    </location>
</feature>
<keyword evidence="2 6" id="KW-0812">Transmembrane</keyword>
<keyword evidence="5" id="KW-0325">Glycoprotein</keyword>
<evidence type="ECO:0000256" key="5">
    <source>
        <dbReference type="ARBA" id="ARBA00023180"/>
    </source>
</evidence>
<feature type="domain" description="SSD" evidence="7">
    <location>
        <begin position="479"/>
        <end position="641"/>
    </location>
</feature>
<dbReference type="GO" id="GO:0005886">
    <property type="term" value="C:plasma membrane"/>
    <property type="evidence" value="ECO:0000318"/>
    <property type="project" value="GO_Central"/>
</dbReference>
<evidence type="ECO:0000313" key="8">
    <source>
        <dbReference type="EMBL" id="GAQ91285.1"/>
    </source>
</evidence>
<comment type="subcellular location">
    <subcellularLocation>
        <location evidence="1">Membrane</location>
        <topology evidence="1">Multi-pass membrane protein</topology>
    </subcellularLocation>
</comment>
<dbReference type="Proteomes" id="UP000054558">
    <property type="component" value="Unassembled WGS sequence"/>
</dbReference>
<reference evidence="8 9" key="1">
    <citation type="journal article" date="2014" name="Nat. Commun.">
        <title>Klebsormidium flaccidum genome reveals primary factors for plant terrestrial adaptation.</title>
        <authorList>
            <person name="Hori K."/>
            <person name="Maruyama F."/>
            <person name="Fujisawa T."/>
            <person name="Togashi T."/>
            <person name="Yamamoto N."/>
            <person name="Seo M."/>
            <person name="Sato S."/>
            <person name="Yamada T."/>
            <person name="Mori H."/>
            <person name="Tajima N."/>
            <person name="Moriyama T."/>
            <person name="Ikeuchi M."/>
            <person name="Watanabe M."/>
            <person name="Wada H."/>
            <person name="Kobayashi K."/>
            <person name="Saito M."/>
            <person name="Masuda T."/>
            <person name="Sasaki-Sekimoto Y."/>
            <person name="Mashiguchi K."/>
            <person name="Awai K."/>
            <person name="Shimojima M."/>
            <person name="Masuda S."/>
            <person name="Iwai M."/>
            <person name="Nobusawa T."/>
            <person name="Narise T."/>
            <person name="Kondo S."/>
            <person name="Saito H."/>
            <person name="Sato R."/>
            <person name="Murakawa M."/>
            <person name="Ihara Y."/>
            <person name="Oshima-Yamada Y."/>
            <person name="Ohtaka K."/>
            <person name="Satoh M."/>
            <person name="Sonobe K."/>
            <person name="Ishii M."/>
            <person name="Ohtani R."/>
            <person name="Kanamori-Sato M."/>
            <person name="Honoki R."/>
            <person name="Miyazaki D."/>
            <person name="Mochizuki H."/>
            <person name="Umetsu J."/>
            <person name="Higashi K."/>
            <person name="Shibata D."/>
            <person name="Kamiya Y."/>
            <person name="Sato N."/>
            <person name="Nakamura Y."/>
            <person name="Tabata S."/>
            <person name="Ida S."/>
            <person name="Kurokawa K."/>
            <person name="Ohta H."/>
        </authorList>
    </citation>
    <scope>NUCLEOTIDE SEQUENCE [LARGE SCALE GENOMIC DNA]</scope>
    <source>
        <strain evidence="8 9">NIES-2285</strain>
    </source>
</reference>
<protein>
    <submittedName>
        <fullName evidence="8">Putative Patched family protein</fullName>
    </submittedName>
</protein>
<dbReference type="InterPro" id="IPR000731">
    <property type="entry name" value="SSD"/>
</dbReference>
<feature type="transmembrane region" description="Helical" evidence="6">
    <location>
        <begin position="973"/>
        <end position="992"/>
    </location>
</feature>
<gene>
    <name evidence="8" type="ORF">KFL_007580030</name>
</gene>
<dbReference type="InterPro" id="IPR053958">
    <property type="entry name" value="HMGCR/SNAP/NPC1-like_SSD"/>
</dbReference>
<feature type="transmembrane region" description="Helical" evidence="6">
    <location>
        <begin position="37"/>
        <end position="55"/>
    </location>
</feature>
<evidence type="ECO:0000256" key="1">
    <source>
        <dbReference type="ARBA" id="ARBA00004141"/>
    </source>
</evidence>
<dbReference type="EMBL" id="DF237707">
    <property type="protein sequence ID" value="GAQ91285.1"/>
    <property type="molecule type" value="Genomic_DNA"/>
</dbReference>
<dbReference type="STRING" id="105231.A0A1Y1IK89"/>
<feature type="transmembrane region" description="Helical" evidence="6">
    <location>
        <begin position="1045"/>
        <end position="1062"/>
    </location>
</feature>
<feature type="transmembrane region" description="Helical" evidence="6">
    <location>
        <begin position="481"/>
        <end position="502"/>
    </location>
</feature>
<dbReference type="Pfam" id="PF12349">
    <property type="entry name" value="Sterol-sensing"/>
    <property type="match status" value="1"/>
</dbReference>
<evidence type="ECO:0000256" key="6">
    <source>
        <dbReference type="SAM" id="Phobius"/>
    </source>
</evidence>
<keyword evidence="4 6" id="KW-0472">Membrane</keyword>
<organism evidence="8 9">
    <name type="scientific">Klebsormidium nitens</name>
    <name type="common">Green alga</name>
    <name type="synonym">Ulothrix nitens</name>
    <dbReference type="NCBI Taxonomy" id="105231"/>
    <lineage>
        <taxon>Eukaryota</taxon>
        <taxon>Viridiplantae</taxon>
        <taxon>Streptophyta</taxon>
        <taxon>Klebsormidiophyceae</taxon>
        <taxon>Klebsormidiales</taxon>
        <taxon>Klebsormidiaceae</taxon>
        <taxon>Klebsormidium</taxon>
    </lineage>
</organism>
<feature type="transmembrane region" description="Helical" evidence="6">
    <location>
        <begin position="540"/>
        <end position="561"/>
    </location>
</feature>
<dbReference type="Gene3D" id="1.20.1640.10">
    <property type="entry name" value="Multidrug efflux transporter AcrB transmembrane domain"/>
    <property type="match status" value="2"/>
</dbReference>
<evidence type="ECO:0000313" key="9">
    <source>
        <dbReference type="Proteomes" id="UP000054558"/>
    </source>
</evidence>
<evidence type="ECO:0000256" key="2">
    <source>
        <dbReference type="ARBA" id="ARBA00022692"/>
    </source>
</evidence>
<feature type="transmembrane region" description="Helical" evidence="6">
    <location>
        <begin position="999"/>
        <end position="1017"/>
    </location>
</feature>
<feature type="transmembrane region" description="Helical" evidence="6">
    <location>
        <begin position="829"/>
        <end position="848"/>
    </location>
</feature>
<feature type="transmembrane region" description="Helical" evidence="6">
    <location>
        <begin position="948"/>
        <end position="967"/>
    </location>
</feature>
<sequence length="1143" mass="123783">MDNSGPVKSVRVTLGKGHRLVTNAFSSYGALAARRPWLLSLLGAVILGASIFGLFNAETENRLEELFVRTDSRVAKERDFYNSKYGGFIRKEVFSVSDPAGKAAYSRANLAALAAGMAPFLSEDEAAFNGTVRNPTQTAMLANVQGSSRRMSEADFCERPQVPPVFAPSLPGVPYFAQGNFISVGYQFLTTCLPTKTVAGSPLNGLPLATLPTGWGIDRFPCTKVSPLDCFQEGGLDYPGALRLLEQRGAGPTVPLSLVDIVFAHPGKAACIQDFATKVQTDLTAALGPAGAARATITAAQVAKALNDTTLLFSSWGYRWRPSFRTMTDAQILAHLNTAYANGVAGVTVSQCIQGNRPCCLGWEATHLPLTVGLGGIKRNATGAFEEIASIRVVANNFNPEHPQWIDQMNAKFGRATSAKERRSLVENWDERLVDTWKPMYEGAQGSGFAPGEIFNGSTVGFTTWTAVENVLKDAGHLDPWTVAPAVILVILYIIAATINVFRPVHSHVHLGLAGLGIISVSIIAGVGLTAGFGVKLSPLAQTVAPLLALGIGFNDMFVLGKALKNFVRQRAGRSFEDEMRLTVGLAGPSVCLTMLSIAASFGIAAASPYPGVSWFCIQMCITILLELVGLLLLFVPLMGLDARRAKAGKVDPFLRFVPLHLLVGGGRNSAPADATPNDDLEVAKGALAKPPKAEIDAGGWIPRLVRKTYAPLFDSKLFALAVVAFAAAFFVAMAVLAFTQSESDLLLTDVTRRGTFQHDYAHKSHDDFESWDVAYINKEIDYPAQQANILGTIQAFQRSPWVEQTLKIFETAWLAASPKSVLFNAQNAGLVPTAFTPLPAAAFYPFFQQDYVQRGAQSILQSYHCKNLTTQTHVDCRRMDANTRLDATAMTIYVNGLTSTDRYRTALRDLRAIADARSAQSGNTGGFVYGYIAVLYDQFEHIERQTFFIVGLTLVGVFVTSVLFQWSLLLSLLVTALLLVIDIELYGFFWIMTGKLNALTLVNLAVAVGLATEYTFHLSRNYLVFEGTRHHRVAKALEWTLEPLLHGMAAFFLAIFALAFAKYRAFQLYYFGFFAVLLVIAAFNGFVLLPVILRFLGPPSIFNNTASGIAASAPADTADKPAHLEMEGGRKAAPPIGSDLER</sequence>
<keyword evidence="3 6" id="KW-1133">Transmembrane helix</keyword>
<dbReference type="PANTHER" id="PTHR46022:SF1">
    <property type="entry name" value="PROTEIN PATCHED"/>
    <property type="match status" value="1"/>
</dbReference>
<dbReference type="SUPFAM" id="SSF82866">
    <property type="entry name" value="Multidrug efflux transporter AcrB transmembrane domain"/>
    <property type="match status" value="2"/>
</dbReference>
<dbReference type="AlphaFoldDB" id="A0A1Y1IK89"/>
<feature type="transmembrane region" description="Helical" evidence="6">
    <location>
        <begin position="1069"/>
        <end position="1094"/>
    </location>
</feature>